<name>A0A653DPX6_CALMS</name>
<evidence type="ECO:0000259" key="10">
    <source>
        <dbReference type="PROSITE" id="PS50850"/>
    </source>
</evidence>
<comment type="subcellular location">
    <subcellularLocation>
        <location evidence="1">Cell membrane</location>
        <topology evidence="1">Multi-pass membrane protein</topology>
    </subcellularLocation>
</comment>
<dbReference type="PANTHER" id="PTHR48021">
    <property type="match status" value="1"/>
</dbReference>
<evidence type="ECO:0000256" key="9">
    <source>
        <dbReference type="SAM" id="Phobius"/>
    </source>
</evidence>
<dbReference type="EMBL" id="CAACVG010013711">
    <property type="protein sequence ID" value="VEN62297.1"/>
    <property type="molecule type" value="Genomic_DNA"/>
</dbReference>
<proteinExistence type="predicted"/>
<dbReference type="Proteomes" id="UP000410492">
    <property type="component" value="Unassembled WGS sequence"/>
</dbReference>
<dbReference type="AlphaFoldDB" id="A0A653DPX6"/>
<dbReference type="InterPro" id="IPR036259">
    <property type="entry name" value="MFS_trans_sf"/>
</dbReference>
<feature type="transmembrane region" description="Helical" evidence="9">
    <location>
        <begin position="355"/>
        <end position="377"/>
    </location>
</feature>
<dbReference type="Gene3D" id="1.20.1250.20">
    <property type="entry name" value="MFS general substrate transporter like domains"/>
    <property type="match status" value="1"/>
</dbReference>
<feature type="transmembrane region" description="Helical" evidence="9">
    <location>
        <begin position="38"/>
        <end position="60"/>
    </location>
</feature>
<feature type="transmembrane region" description="Helical" evidence="9">
    <location>
        <begin position="295"/>
        <end position="316"/>
    </location>
</feature>
<dbReference type="InterPro" id="IPR050549">
    <property type="entry name" value="MFS_Trehalose_Transporter"/>
</dbReference>
<dbReference type="PROSITE" id="PS00217">
    <property type="entry name" value="SUGAR_TRANSPORT_2"/>
    <property type="match status" value="1"/>
</dbReference>
<dbReference type="PRINTS" id="PR00171">
    <property type="entry name" value="SUGRTRNSPORT"/>
</dbReference>
<organism evidence="11 12">
    <name type="scientific">Callosobruchus maculatus</name>
    <name type="common">Southern cowpea weevil</name>
    <name type="synonym">Pulse bruchid</name>
    <dbReference type="NCBI Taxonomy" id="64391"/>
    <lineage>
        <taxon>Eukaryota</taxon>
        <taxon>Metazoa</taxon>
        <taxon>Ecdysozoa</taxon>
        <taxon>Arthropoda</taxon>
        <taxon>Hexapoda</taxon>
        <taxon>Insecta</taxon>
        <taxon>Pterygota</taxon>
        <taxon>Neoptera</taxon>
        <taxon>Endopterygota</taxon>
        <taxon>Coleoptera</taxon>
        <taxon>Polyphaga</taxon>
        <taxon>Cucujiformia</taxon>
        <taxon>Chrysomeloidea</taxon>
        <taxon>Chrysomelidae</taxon>
        <taxon>Bruchinae</taxon>
        <taxon>Bruchini</taxon>
        <taxon>Callosobruchus</taxon>
    </lineage>
</organism>
<dbReference type="InterPro" id="IPR003663">
    <property type="entry name" value="Sugar/inositol_transpt"/>
</dbReference>
<keyword evidence="4" id="KW-0762">Sugar transport</keyword>
<feature type="transmembrane region" description="Helical" evidence="9">
    <location>
        <begin position="88"/>
        <end position="106"/>
    </location>
</feature>
<protein>
    <recommendedName>
        <fullName evidence="10">Major facilitator superfamily (MFS) profile domain-containing protein</fullName>
    </recommendedName>
</protein>
<evidence type="ECO:0000256" key="8">
    <source>
        <dbReference type="ARBA" id="ARBA00023180"/>
    </source>
</evidence>
<dbReference type="OrthoDB" id="6696619at2759"/>
<gene>
    <name evidence="11" type="ORF">CALMAC_LOCUS19438</name>
</gene>
<keyword evidence="12" id="KW-1185">Reference proteome</keyword>
<dbReference type="InterPro" id="IPR005829">
    <property type="entry name" value="Sugar_transporter_CS"/>
</dbReference>
<evidence type="ECO:0000313" key="12">
    <source>
        <dbReference type="Proteomes" id="UP000410492"/>
    </source>
</evidence>
<reference evidence="11 12" key="1">
    <citation type="submission" date="2019-01" db="EMBL/GenBank/DDBJ databases">
        <authorList>
            <person name="Sayadi A."/>
        </authorList>
    </citation>
    <scope>NUCLEOTIDE SEQUENCE [LARGE SCALE GENOMIC DNA]</scope>
</reference>
<feature type="transmembrane region" description="Helical" evidence="9">
    <location>
        <begin position="199"/>
        <end position="222"/>
    </location>
</feature>
<keyword evidence="3" id="KW-1003">Cell membrane</keyword>
<dbReference type="PROSITE" id="PS50850">
    <property type="entry name" value="MFS"/>
    <property type="match status" value="1"/>
</dbReference>
<evidence type="ECO:0000256" key="6">
    <source>
        <dbReference type="ARBA" id="ARBA00022989"/>
    </source>
</evidence>
<keyword evidence="7 9" id="KW-0472">Membrane</keyword>
<dbReference type="InterPro" id="IPR005828">
    <property type="entry name" value="MFS_sugar_transport-like"/>
</dbReference>
<dbReference type="Pfam" id="PF00083">
    <property type="entry name" value="Sugar_tr"/>
    <property type="match status" value="1"/>
</dbReference>
<evidence type="ECO:0000256" key="3">
    <source>
        <dbReference type="ARBA" id="ARBA00022475"/>
    </source>
</evidence>
<dbReference type="GO" id="GO:0022857">
    <property type="term" value="F:transmembrane transporter activity"/>
    <property type="evidence" value="ECO:0007669"/>
    <property type="project" value="InterPro"/>
</dbReference>
<feature type="transmembrane region" description="Helical" evidence="9">
    <location>
        <begin position="454"/>
        <end position="473"/>
    </location>
</feature>
<feature type="transmembrane region" description="Helical" evidence="9">
    <location>
        <begin position="328"/>
        <end position="348"/>
    </location>
</feature>
<accession>A0A653DPX6</accession>
<evidence type="ECO:0000256" key="4">
    <source>
        <dbReference type="ARBA" id="ARBA00022597"/>
    </source>
</evidence>
<feature type="transmembrane region" description="Helical" evidence="9">
    <location>
        <begin position="118"/>
        <end position="135"/>
    </location>
</feature>
<dbReference type="SUPFAM" id="SSF103473">
    <property type="entry name" value="MFS general substrate transporter"/>
    <property type="match status" value="1"/>
</dbReference>
<feature type="transmembrane region" description="Helical" evidence="9">
    <location>
        <begin position="389"/>
        <end position="414"/>
    </location>
</feature>
<evidence type="ECO:0000256" key="2">
    <source>
        <dbReference type="ARBA" id="ARBA00022448"/>
    </source>
</evidence>
<dbReference type="PANTHER" id="PTHR48021:SF47">
    <property type="entry name" value="GH17672P"/>
    <property type="match status" value="1"/>
</dbReference>
<evidence type="ECO:0000256" key="5">
    <source>
        <dbReference type="ARBA" id="ARBA00022692"/>
    </source>
</evidence>
<keyword evidence="8" id="KW-0325">Glycoprotein</keyword>
<evidence type="ECO:0000256" key="7">
    <source>
        <dbReference type="ARBA" id="ARBA00023136"/>
    </source>
</evidence>
<keyword evidence="5 9" id="KW-0812">Transmembrane</keyword>
<evidence type="ECO:0000313" key="11">
    <source>
        <dbReference type="EMBL" id="VEN62297.1"/>
    </source>
</evidence>
<feature type="domain" description="Major facilitator superfamily (MFS) profile" evidence="10">
    <location>
        <begin position="37"/>
        <end position="481"/>
    </location>
</feature>
<feature type="transmembrane region" description="Helical" evidence="9">
    <location>
        <begin position="426"/>
        <end position="448"/>
    </location>
</feature>
<sequence length="493" mass="54486">MEGSINELEKLKKTNDCDIDEHKYECKGESEKKRDGSLLLFTSIITLNLMNFGVGCHLAWTSPTIPKLRSNDTLVNPFGDHPASVSDISLIVGSFYIGSIVGCLIPSRVLDSFGRKPAMAFVAACMTAASLVLAFSYNQWMYCLCRAVLGMGKGASMVMVPMYTGEVAHKRNRGRLVLIMPILVLAGMVYSYATGPFFSTRVFTLLCTLPILLALLSILIFVPESPYFLVTRNKPRHEVAECLRKLRCSKHVEVELKQIENVVRQKQKTGQQQSASYMSLLQDPRSRKAFKINTLMMIFHLLSGVTVTHAFLGPLFDSVSGSHWSGNTLAILVSSIKFVAGLVATAAVERYGRKPLLISSSVCAAICHTLVGLYFQLQALGFSFVQHISLIPLTSVIVFAVGYSFGLGPIPFAYMSELFPQQAKNVGAPVCMAIATVANTAVALTFPYFMEYLGMQWCFWIFALNCLYAAIFTKYQVPETKGRTLEEIQLMLD</sequence>
<dbReference type="GO" id="GO:0005886">
    <property type="term" value="C:plasma membrane"/>
    <property type="evidence" value="ECO:0007669"/>
    <property type="project" value="UniProtKB-SubCell"/>
</dbReference>
<feature type="transmembrane region" description="Helical" evidence="9">
    <location>
        <begin position="176"/>
        <end position="193"/>
    </location>
</feature>
<dbReference type="FunFam" id="1.20.1250.20:FF:000218">
    <property type="entry name" value="facilitated trehalose transporter Tret1"/>
    <property type="match status" value="1"/>
</dbReference>
<keyword evidence="6 9" id="KW-1133">Transmembrane helix</keyword>
<keyword evidence="2" id="KW-0813">Transport</keyword>
<feature type="transmembrane region" description="Helical" evidence="9">
    <location>
        <begin position="147"/>
        <end position="164"/>
    </location>
</feature>
<evidence type="ECO:0000256" key="1">
    <source>
        <dbReference type="ARBA" id="ARBA00004651"/>
    </source>
</evidence>
<dbReference type="InterPro" id="IPR020846">
    <property type="entry name" value="MFS_dom"/>
</dbReference>